<keyword evidence="2" id="KW-1185">Reference proteome</keyword>
<evidence type="ECO:0000313" key="2">
    <source>
        <dbReference type="Proteomes" id="UP000241964"/>
    </source>
</evidence>
<dbReference type="AlphaFoldDB" id="A0A2P8FLW3"/>
<evidence type="ECO:0000313" key="1">
    <source>
        <dbReference type="EMBL" id="PSL22717.1"/>
    </source>
</evidence>
<name>A0A2P8FLW3_9BACT</name>
<accession>A0A2P8FLW3</accession>
<comment type="caution">
    <text evidence="1">The sequence shown here is derived from an EMBL/GenBank/DDBJ whole genome shotgun (WGS) entry which is preliminary data.</text>
</comment>
<reference evidence="1 2" key="1">
    <citation type="submission" date="2018-03" db="EMBL/GenBank/DDBJ databases">
        <title>Genomic Encyclopedia of Archaeal and Bacterial Type Strains, Phase II (KMG-II): from individual species to whole genera.</title>
        <authorList>
            <person name="Goeker M."/>
        </authorList>
    </citation>
    <scope>NUCLEOTIDE SEQUENCE [LARGE SCALE GENOMIC DNA]</scope>
    <source>
        <strain evidence="1 2">DSM 29057</strain>
    </source>
</reference>
<organism evidence="1 2">
    <name type="scientific">Dyadobacter jiangsuensis</name>
    <dbReference type="NCBI Taxonomy" id="1591085"/>
    <lineage>
        <taxon>Bacteria</taxon>
        <taxon>Pseudomonadati</taxon>
        <taxon>Bacteroidota</taxon>
        <taxon>Cytophagia</taxon>
        <taxon>Cytophagales</taxon>
        <taxon>Spirosomataceae</taxon>
        <taxon>Dyadobacter</taxon>
    </lineage>
</organism>
<gene>
    <name evidence="1" type="ORF">CLV60_11975</name>
</gene>
<dbReference type="GO" id="GO:0020037">
    <property type="term" value="F:heme binding"/>
    <property type="evidence" value="ECO:0007669"/>
    <property type="project" value="InterPro"/>
</dbReference>
<dbReference type="PROSITE" id="PS00208">
    <property type="entry name" value="PLANT_GLOBIN"/>
    <property type="match status" value="1"/>
</dbReference>
<sequence length="52" mass="6005">MKPKENDLFDLSKVKVNPNLKSHANDPFVVRKVEEARRVLAPYLKELAEKAK</sequence>
<dbReference type="GO" id="GO:0019825">
    <property type="term" value="F:oxygen binding"/>
    <property type="evidence" value="ECO:0007669"/>
    <property type="project" value="InterPro"/>
</dbReference>
<proteinExistence type="predicted"/>
<protein>
    <submittedName>
        <fullName evidence="1">Uncharacterized protein</fullName>
    </submittedName>
</protein>
<dbReference type="Proteomes" id="UP000241964">
    <property type="component" value="Unassembled WGS sequence"/>
</dbReference>
<dbReference type="RefSeq" id="WP_170118903.1">
    <property type="nucleotide sequence ID" value="NZ_PYAS01000019.1"/>
</dbReference>
<dbReference type="InterPro" id="IPR019824">
    <property type="entry name" value="Leghaemoglobin_Fe_BS"/>
</dbReference>
<dbReference type="EMBL" id="PYAS01000019">
    <property type="protein sequence ID" value="PSL22717.1"/>
    <property type="molecule type" value="Genomic_DNA"/>
</dbReference>